<protein>
    <recommendedName>
        <fullName evidence="3">SRPBCC family protein</fullName>
    </recommendedName>
</protein>
<evidence type="ECO:0000313" key="2">
    <source>
        <dbReference type="Proteomes" id="UP001550603"/>
    </source>
</evidence>
<reference evidence="1 2" key="1">
    <citation type="submission" date="2024-06" db="EMBL/GenBank/DDBJ databases">
        <title>The Natural Products Discovery Center: Release of the First 8490 Sequenced Strains for Exploring Actinobacteria Biosynthetic Diversity.</title>
        <authorList>
            <person name="Kalkreuter E."/>
            <person name="Kautsar S.A."/>
            <person name="Yang D."/>
            <person name="Bader C.D."/>
            <person name="Teijaro C.N."/>
            <person name="Fluegel L."/>
            <person name="Davis C.M."/>
            <person name="Simpson J.R."/>
            <person name="Lauterbach L."/>
            <person name="Steele A.D."/>
            <person name="Gui C."/>
            <person name="Meng S."/>
            <person name="Li G."/>
            <person name="Viehrig K."/>
            <person name="Ye F."/>
            <person name="Su P."/>
            <person name="Kiefer A.F."/>
            <person name="Nichols A."/>
            <person name="Cepeda A.J."/>
            <person name="Yan W."/>
            <person name="Fan B."/>
            <person name="Jiang Y."/>
            <person name="Adhikari A."/>
            <person name="Zheng C.-J."/>
            <person name="Schuster L."/>
            <person name="Cowan T.M."/>
            <person name="Smanski M.J."/>
            <person name="Chevrette M.G."/>
            <person name="De Carvalho L.P.S."/>
            <person name="Shen B."/>
        </authorList>
    </citation>
    <scope>NUCLEOTIDE SEQUENCE [LARGE SCALE GENOMIC DNA]</scope>
    <source>
        <strain evidence="1 2">NPDC019583</strain>
    </source>
</reference>
<dbReference type="SUPFAM" id="SSF55961">
    <property type="entry name" value="Bet v1-like"/>
    <property type="match status" value="1"/>
</dbReference>
<evidence type="ECO:0000313" key="1">
    <source>
        <dbReference type="EMBL" id="MEU2266090.1"/>
    </source>
</evidence>
<keyword evidence="2" id="KW-1185">Reference proteome</keyword>
<gene>
    <name evidence="1" type="ORF">ABZ568_06550</name>
</gene>
<dbReference type="EMBL" id="JBEYBN010000006">
    <property type="protein sequence ID" value="MEU2266090.1"/>
    <property type="molecule type" value="Genomic_DNA"/>
</dbReference>
<comment type="caution">
    <text evidence="1">The sequence shown here is derived from an EMBL/GenBank/DDBJ whole genome shotgun (WGS) entry which is preliminary data.</text>
</comment>
<dbReference type="RefSeq" id="WP_359786105.1">
    <property type="nucleotide sequence ID" value="NZ_JBEYBN010000006.1"/>
</dbReference>
<accession>A0ABV2XQ08</accession>
<dbReference type="Proteomes" id="UP001550603">
    <property type="component" value="Unassembled WGS sequence"/>
</dbReference>
<evidence type="ECO:0008006" key="3">
    <source>
        <dbReference type="Google" id="ProtNLM"/>
    </source>
</evidence>
<organism evidence="1 2">
    <name type="scientific">Streptomyces olindensis</name>
    <dbReference type="NCBI Taxonomy" id="358823"/>
    <lineage>
        <taxon>Bacteria</taxon>
        <taxon>Bacillati</taxon>
        <taxon>Actinomycetota</taxon>
        <taxon>Actinomycetes</taxon>
        <taxon>Kitasatosporales</taxon>
        <taxon>Streptomycetaceae</taxon>
        <taxon>Streptomyces</taxon>
    </lineage>
</organism>
<sequence>MAVTIKAPPSQVWPWLVQMGCDRAGWYSWDRLDNGGVASARRIHPEWQQISVGDHLASTPSGSTWFEVAALDPGRFLALRAPFDLRGRPFDTRGPRPRLYTDSLWAFLLDEVQGGRSRLIVSGYAAAKPGLLAAIGNFLLWEPAHWFMQTRQFANLKIRAEAGQE</sequence>
<name>A0ABV2XQ08_9ACTN</name>
<proteinExistence type="predicted"/>